<reference evidence="2" key="2">
    <citation type="submission" date="2020-09" db="EMBL/GenBank/DDBJ databases">
        <authorList>
            <person name="Sun Q."/>
            <person name="Sedlacek I."/>
        </authorList>
    </citation>
    <scope>NUCLEOTIDE SEQUENCE</scope>
    <source>
        <strain evidence="2">CCM 7897</strain>
    </source>
</reference>
<dbReference type="PRINTS" id="PR00111">
    <property type="entry name" value="ABHYDROLASE"/>
</dbReference>
<sequence>MSSRTPAPPLPEAASVADRWIDTPDGKLFARIWGATPGDWPRTPIVLLHESLGCVDVWRTFPARLAAATGRPVIAYDRLGFGRSDPFPGPFPSDFIRREADEGFAHLRAALGLERFIILGHSVGGGMAVGIAAAFGDACQALITEAAQSCVEPVTRAGVAAAKTLFSQDMHMSRIARFHGEKAAFVLSAWVDSWLSPAFDHWSLDADLPHISCPVLVMHGADDEYATAAQPKRIVEGVSGHARLALLPRCGHVPICRMRPWCWPPSPLFSTISPWTKAETST</sequence>
<reference evidence="2" key="1">
    <citation type="journal article" date="2014" name="Int. J. Syst. Evol. Microbiol.">
        <title>Complete genome sequence of Corynebacterium casei LMG S-19264T (=DSM 44701T), isolated from a smear-ripened cheese.</title>
        <authorList>
            <consortium name="US DOE Joint Genome Institute (JGI-PGF)"/>
            <person name="Walter F."/>
            <person name="Albersmeier A."/>
            <person name="Kalinowski J."/>
            <person name="Ruckert C."/>
        </authorList>
    </citation>
    <scope>NUCLEOTIDE SEQUENCE</scope>
    <source>
        <strain evidence="2">CCM 7897</strain>
    </source>
</reference>
<dbReference type="AlphaFoldDB" id="A0A917CHJ2"/>
<proteinExistence type="predicted"/>
<dbReference type="Pfam" id="PF00561">
    <property type="entry name" value="Abhydrolase_1"/>
    <property type="match status" value="1"/>
</dbReference>
<dbReference type="InterPro" id="IPR000073">
    <property type="entry name" value="AB_hydrolase_1"/>
</dbReference>
<evidence type="ECO:0000259" key="1">
    <source>
        <dbReference type="Pfam" id="PF00561"/>
    </source>
</evidence>
<protein>
    <submittedName>
        <fullName evidence="2">Hydrolase</fullName>
    </submittedName>
</protein>
<dbReference type="Proteomes" id="UP000606044">
    <property type="component" value="Unassembled WGS sequence"/>
</dbReference>
<keyword evidence="2" id="KW-0378">Hydrolase</keyword>
<organism evidence="2 3">
    <name type="scientific">Azorhizobium oxalatiphilum</name>
    <dbReference type="NCBI Taxonomy" id="980631"/>
    <lineage>
        <taxon>Bacteria</taxon>
        <taxon>Pseudomonadati</taxon>
        <taxon>Pseudomonadota</taxon>
        <taxon>Alphaproteobacteria</taxon>
        <taxon>Hyphomicrobiales</taxon>
        <taxon>Xanthobacteraceae</taxon>
        <taxon>Azorhizobium</taxon>
    </lineage>
</organism>
<dbReference type="PANTHER" id="PTHR43689:SF8">
    <property type="entry name" value="ALPHA_BETA-HYDROLASES SUPERFAMILY PROTEIN"/>
    <property type="match status" value="1"/>
</dbReference>
<dbReference type="InterPro" id="IPR029058">
    <property type="entry name" value="AB_hydrolase_fold"/>
</dbReference>
<dbReference type="GO" id="GO:0016787">
    <property type="term" value="F:hydrolase activity"/>
    <property type="evidence" value="ECO:0007669"/>
    <property type="project" value="UniProtKB-KW"/>
</dbReference>
<feature type="domain" description="AB hydrolase-1" evidence="1">
    <location>
        <begin position="44"/>
        <end position="165"/>
    </location>
</feature>
<dbReference type="SUPFAM" id="SSF53474">
    <property type="entry name" value="alpha/beta-Hydrolases"/>
    <property type="match status" value="1"/>
</dbReference>
<keyword evidence="3" id="KW-1185">Reference proteome</keyword>
<evidence type="ECO:0000313" key="2">
    <source>
        <dbReference type="EMBL" id="GGF86742.1"/>
    </source>
</evidence>
<evidence type="ECO:0000313" key="3">
    <source>
        <dbReference type="Proteomes" id="UP000606044"/>
    </source>
</evidence>
<dbReference type="PANTHER" id="PTHR43689">
    <property type="entry name" value="HYDROLASE"/>
    <property type="match status" value="1"/>
</dbReference>
<comment type="caution">
    <text evidence="2">The sequence shown here is derived from an EMBL/GenBank/DDBJ whole genome shotgun (WGS) entry which is preliminary data.</text>
</comment>
<gene>
    <name evidence="2" type="ORF">GCM10007301_53320</name>
</gene>
<dbReference type="EMBL" id="BMCT01000011">
    <property type="protein sequence ID" value="GGF86742.1"/>
    <property type="molecule type" value="Genomic_DNA"/>
</dbReference>
<accession>A0A917CHJ2</accession>
<name>A0A917CHJ2_9HYPH</name>
<dbReference type="Gene3D" id="3.40.50.1820">
    <property type="entry name" value="alpha/beta hydrolase"/>
    <property type="match status" value="1"/>
</dbReference>